<evidence type="ECO:0000259" key="1">
    <source>
        <dbReference type="Pfam" id="PF18803"/>
    </source>
</evidence>
<dbReference type="AlphaFoldDB" id="A0A0C9WVM9"/>
<reference evidence="3" key="2">
    <citation type="submission" date="2015-01" db="EMBL/GenBank/DDBJ databases">
        <title>Evolutionary Origins and Diversification of the Mycorrhizal Mutualists.</title>
        <authorList>
            <consortium name="DOE Joint Genome Institute"/>
            <consortium name="Mycorrhizal Genomics Consortium"/>
            <person name="Kohler A."/>
            <person name="Kuo A."/>
            <person name="Nagy L.G."/>
            <person name="Floudas D."/>
            <person name="Copeland A."/>
            <person name="Barry K.W."/>
            <person name="Cichocki N."/>
            <person name="Veneault-Fourrey C."/>
            <person name="LaButti K."/>
            <person name="Lindquist E.A."/>
            <person name="Lipzen A."/>
            <person name="Lundell T."/>
            <person name="Morin E."/>
            <person name="Murat C."/>
            <person name="Riley R."/>
            <person name="Ohm R."/>
            <person name="Sun H."/>
            <person name="Tunlid A."/>
            <person name="Henrissat B."/>
            <person name="Grigoriev I.V."/>
            <person name="Hibbett D.S."/>
            <person name="Martin F."/>
        </authorList>
    </citation>
    <scope>NUCLEOTIDE SEQUENCE [LARGE SCALE GENOMIC DNA]</scope>
    <source>
        <strain evidence="3">LaAM-08-1</strain>
    </source>
</reference>
<dbReference type="InterPro" id="IPR041457">
    <property type="entry name" value="CxC2_KDZ-assoc"/>
</dbReference>
<dbReference type="EMBL" id="KN838882">
    <property type="protein sequence ID" value="KIJ92818.1"/>
    <property type="molecule type" value="Genomic_DNA"/>
</dbReference>
<organism evidence="2 3">
    <name type="scientific">Laccaria amethystina LaAM-08-1</name>
    <dbReference type="NCBI Taxonomy" id="1095629"/>
    <lineage>
        <taxon>Eukaryota</taxon>
        <taxon>Fungi</taxon>
        <taxon>Dikarya</taxon>
        <taxon>Basidiomycota</taxon>
        <taxon>Agaricomycotina</taxon>
        <taxon>Agaricomycetes</taxon>
        <taxon>Agaricomycetidae</taxon>
        <taxon>Agaricales</taxon>
        <taxon>Agaricineae</taxon>
        <taxon>Hydnangiaceae</taxon>
        <taxon>Laccaria</taxon>
    </lineage>
</organism>
<dbReference type="Pfam" id="PF18758">
    <property type="entry name" value="KDZ"/>
    <property type="match status" value="1"/>
</dbReference>
<evidence type="ECO:0000313" key="3">
    <source>
        <dbReference type="Proteomes" id="UP000054477"/>
    </source>
</evidence>
<dbReference type="OrthoDB" id="3056576at2759"/>
<dbReference type="InterPro" id="IPR040521">
    <property type="entry name" value="KDZ"/>
</dbReference>
<dbReference type="PANTHER" id="PTHR33104">
    <property type="entry name" value="SI:DKEY-29D5.2"/>
    <property type="match status" value="1"/>
</dbReference>
<sequence length="973" mass="110999">MSSMIPAHRRMCAMIPSSKFDAFGTRGRDDLVDWIATSIGVCVEFARLPLCSLPQLPNLLHDIQFKIASETCSCGIGKCLVQCDDCTAYKTSCAECFIGAHRTLPFHWARVWDEEQCFFVRQDISRLRPEGYAHQLGHHGAPCLNPASKNNILFQAIDTNGVHETKFRFCGCGDVDRVDQLMQEGLFPATVERPTMAFTFSVLKQFHIHHLESKESAYDFIGALRRLTDNAFAHEVANPYSQFRPVMRIYRVITATKRLGQVHEIDRLLCNRPVGNLMVYCPSCPELGLNMEVGWERTPPEFCHLNQTQDMADGNHHANKFAKNADPDDVSLFAGKAYFPDEVEYQQYLRDVNRRPAPPEEKTACAHLNAVNKQNRKKFKNMDITGIINIQCPHVFIKSSVDLQLGEKFSNTDYALAHSIRQHRSQGDTGVDSEFLRSLDHLLSYDISCAYWVNIVDRFRVNFPDLVSDIERIRWLIPLVHVQNHKDNCMYRFASAYIVNAGHFHGETAEHYWAESNQLGAQTRQMNNGHHQDTLIDHHGDWNWKKTAIMATSLYTDITNAKALFIQKLDHFQSLSLIYSDRVAVWNQEDRQRRFLNKKKEIECVYRHNPGKVPSQAAIYQFLLGVEVATEERAASALPKSGDEISGAAFLNEALYIQFLQKKLLSRIDKWRSIQAKVTPQVADDVARQSISGKTTDRPEDVTLFIPSDYETHTLVKLDMVALGRIERQLREGAAFDAIRAVQNIVKTIGALESDKKKNVFGQVSATRARAKVTDAEFRRDLAISNYNASRVAMIALGLPKDDTGFPLLSLHDTFRRPTHLKHRVGDSKTSDGRIWTTGVNAPLDDGWIWRLGTIGKVSEKDLREWAEEGDRVQWFRAEAEMQRWQEEWERKQAEFLRCIRSFGKMSDVWAELSKSSPSKGHASYARKKSAMFARMRQVAQAKFDSAGYANRTLEEGQILADLIKEDRLESFR</sequence>
<dbReference type="STRING" id="1095629.A0A0C9WVM9"/>
<name>A0A0C9WVM9_9AGAR</name>
<feature type="domain" description="CxC2-like cysteine cluster KDZ transposase-associated" evidence="1">
    <location>
        <begin position="130"/>
        <end position="231"/>
    </location>
</feature>
<gene>
    <name evidence="2" type="ORF">K443DRAFT_135179</name>
</gene>
<proteinExistence type="predicted"/>
<accession>A0A0C9WVM9</accession>
<dbReference type="HOGENOM" id="CLU_003703_13_1_1"/>
<protein>
    <recommendedName>
        <fullName evidence="1">CxC2-like cysteine cluster KDZ transposase-associated domain-containing protein</fullName>
    </recommendedName>
</protein>
<reference evidence="2 3" key="1">
    <citation type="submission" date="2014-04" db="EMBL/GenBank/DDBJ databases">
        <authorList>
            <consortium name="DOE Joint Genome Institute"/>
            <person name="Kuo A."/>
            <person name="Kohler A."/>
            <person name="Nagy L.G."/>
            <person name="Floudas D."/>
            <person name="Copeland A."/>
            <person name="Barry K.W."/>
            <person name="Cichocki N."/>
            <person name="Veneault-Fourrey C."/>
            <person name="LaButti K."/>
            <person name="Lindquist E.A."/>
            <person name="Lipzen A."/>
            <person name="Lundell T."/>
            <person name="Morin E."/>
            <person name="Murat C."/>
            <person name="Sun H."/>
            <person name="Tunlid A."/>
            <person name="Henrissat B."/>
            <person name="Grigoriev I.V."/>
            <person name="Hibbett D.S."/>
            <person name="Martin F."/>
            <person name="Nordberg H.P."/>
            <person name="Cantor M.N."/>
            <person name="Hua S.X."/>
        </authorList>
    </citation>
    <scope>NUCLEOTIDE SEQUENCE [LARGE SCALE GENOMIC DNA]</scope>
    <source>
        <strain evidence="2 3">LaAM-08-1</strain>
    </source>
</reference>
<keyword evidence="3" id="KW-1185">Reference proteome</keyword>
<dbReference type="Proteomes" id="UP000054477">
    <property type="component" value="Unassembled WGS sequence"/>
</dbReference>
<dbReference type="PANTHER" id="PTHR33104:SF2">
    <property type="entry name" value="CXC3 LIKE CYSTEINE CLUSTER DOMAIN-CONTAINING PROTEIN"/>
    <property type="match status" value="1"/>
</dbReference>
<dbReference type="Pfam" id="PF18803">
    <property type="entry name" value="CxC2"/>
    <property type="match status" value="1"/>
</dbReference>
<evidence type="ECO:0000313" key="2">
    <source>
        <dbReference type="EMBL" id="KIJ92818.1"/>
    </source>
</evidence>